<feature type="non-terminal residue" evidence="1">
    <location>
        <position position="84"/>
    </location>
</feature>
<name>A0A8K0G5U1_IGNLU</name>
<dbReference type="AlphaFoldDB" id="A0A8K0G5U1"/>
<evidence type="ECO:0000313" key="2">
    <source>
        <dbReference type="Proteomes" id="UP000801492"/>
    </source>
</evidence>
<dbReference type="Proteomes" id="UP000801492">
    <property type="component" value="Unassembled WGS sequence"/>
</dbReference>
<comment type="caution">
    <text evidence="1">The sequence shown here is derived from an EMBL/GenBank/DDBJ whole genome shotgun (WGS) entry which is preliminary data.</text>
</comment>
<dbReference type="EMBL" id="VTPC01008532">
    <property type="protein sequence ID" value="KAF2892740.1"/>
    <property type="molecule type" value="Genomic_DNA"/>
</dbReference>
<reference evidence="1" key="1">
    <citation type="submission" date="2019-08" db="EMBL/GenBank/DDBJ databases">
        <title>The genome of the North American firefly Photinus pyralis.</title>
        <authorList>
            <consortium name="Photinus pyralis genome working group"/>
            <person name="Fallon T.R."/>
            <person name="Sander Lower S.E."/>
            <person name="Weng J.-K."/>
        </authorList>
    </citation>
    <scope>NUCLEOTIDE SEQUENCE</scope>
    <source>
        <strain evidence="1">TRF0915ILg1</strain>
        <tissue evidence="1">Whole body</tissue>
    </source>
</reference>
<organism evidence="1 2">
    <name type="scientific">Ignelater luminosus</name>
    <name type="common">Cucubano</name>
    <name type="synonym">Pyrophorus luminosus</name>
    <dbReference type="NCBI Taxonomy" id="2038154"/>
    <lineage>
        <taxon>Eukaryota</taxon>
        <taxon>Metazoa</taxon>
        <taxon>Ecdysozoa</taxon>
        <taxon>Arthropoda</taxon>
        <taxon>Hexapoda</taxon>
        <taxon>Insecta</taxon>
        <taxon>Pterygota</taxon>
        <taxon>Neoptera</taxon>
        <taxon>Endopterygota</taxon>
        <taxon>Coleoptera</taxon>
        <taxon>Polyphaga</taxon>
        <taxon>Elateriformia</taxon>
        <taxon>Elateroidea</taxon>
        <taxon>Elateridae</taxon>
        <taxon>Agrypninae</taxon>
        <taxon>Pyrophorini</taxon>
        <taxon>Ignelater</taxon>
    </lineage>
</organism>
<proteinExistence type="predicted"/>
<protein>
    <submittedName>
        <fullName evidence="1">Uncharacterized protein</fullName>
    </submittedName>
</protein>
<accession>A0A8K0G5U1</accession>
<gene>
    <name evidence="1" type="ORF">ILUMI_13431</name>
</gene>
<evidence type="ECO:0000313" key="1">
    <source>
        <dbReference type="EMBL" id="KAF2892740.1"/>
    </source>
</evidence>
<keyword evidence="2" id="KW-1185">Reference proteome</keyword>
<sequence>MLVICGTREKEYAEVELLSSKIACTKKINKTEREQIFYSYWKLGDLSKQRILKAFSMTSIRSKYRYANSENHCKLKNAFYFDVY</sequence>